<proteinExistence type="inferred from homology"/>
<dbReference type="GeneID" id="113726925"/>
<protein>
    <submittedName>
        <fullName evidence="4">Sister chromatid cohesion protein DCC1-like</fullName>
    </submittedName>
</protein>
<dbReference type="GO" id="GO:0000775">
    <property type="term" value="C:chromosome, centromeric region"/>
    <property type="evidence" value="ECO:0007669"/>
    <property type="project" value="TreeGrafter"/>
</dbReference>
<name>A0A6P6VXR6_COFAR</name>
<dbReference type="GO" id="GO:0031390">
    <property type="term" value="C:Ctf18 RFC-like complex"/>
    <property type="evidence" value="ECO:0007669"/>
    <property type="project" value="InterPro"/>
</dbReference>
<gene>
    <name evidence="4 5" type="primary">LOC113726925</name>
</gene>
<evidence type="ECO:0000256" key="1">
    <source>
        <dbReference type="ARBA" id="ARBA00007017"/>
    </source>
</evidence>
<organism evidence="3 4">
    <name type="scientific">Coffea arabica</name>
    <name type="common">Arabian coffee</name>
    <dbReference type="NCBI Taxonomy" id="13443"/>
    <lineage>
        <taxon>Eukaryota</taxon>
        <taxon>Viridiplantae</taxon>
        <taxon>Streptophyta</taxon>
        <taxon>Embryophyta</taxon>
        <taxon>Tracheophyta</taxon>
        <taxon>Spermatophyta</taxon>
        <taxon>Magnoliopsida</taxon>
        <taxon>eudicotyledons</taxon>
        <taxon>Gunneridae</taxon>
        <taxon>Pentapetalae</taxon>
        <taxon>asterids</taxon>
        <taxon>lamiids</taxon>
        <taxon>Gentianales</taxon>
        <taxon>Rubiaceae</taxon>
        <taxon>Ixoroideae</taxon>
        <taxon>Gardenieae complex</taxon>
        <taxon>Bertiereae - Coffeeae clade</taxon>
        <taxon>Coffeeae</taxon>
        <taxon>Coffea</taxon>
    </lineage>
</organism>
<evidence type="ECO:0000313" key="3">
    <source>
        <dbReference type="Proteomes" id="UP001652660"/>
    </source>
</evidence>
<dbReference type="InterPro" id="IPR019128">
    <property type="entry name" value="Dcc1"/>
</dbReference>
<dbReference type="Pfam" id="PF09724">
    <property type="entry name" value="Dcc1"/>
    <property type="match status" value="1"/>
</dbReference>
<keyword evidence="3" id="KW-1185">Reference proteome</keyword>
<dbReference type="OrthoDB" id="5199543at2759"/>
<evidence type="ECO:0000313" key="5">
    <source>
        <dbReference type="RefSeq" id="XP_071931509.1"/>
    </source>
</evidence>
<evidence type="ECO:0000313" key="4">
    <source>
        <dbReference type="RefSeq" id="XP_027106647.1"/>
    </source>
</evidence>
<dbReference type="GO" id="GO:0000785">
    <property type="term" value="C:chromatin"/>
    <property type="evidence" value="ECO:0007669"/>
    <property type="project" value="TreeGrafter"/>
</dbReference>
<dbReference type="RefSeq" id="XP_071931509.1">
    <property type="nucleotide sequence ID" value="XM_072075408.1"/>
</dbReference>
<reference evidence="3" key="1">
    <citation type="journal article" date="2025" name="Foods">
        <title>Unveiling the Microbial Signatures of Arabica Coffee Cherries: Insights into Ripeness Specific Diversity, Functional Traits, and Implications for Quality and Safety.</title>
        <authorList>
            <consortium name="RefSeq"/>
            <person name="Tenea G.N."/>
            <person name="Cifuentes V."/>
            <person name="Reyes P."/>
            <person name="Cevallos-Vallejos M."/>
        </authorList>
    </citation>
    <scope>NUCLEOTIDE SEQUENCE [LARGE SCALE GENOMIC DNA]</scope>
</reference>
<dbReference type="GO" id="GO:0006260">
    <property type="term" value="P:DNA replication"/>
    <property type="evidence" value="ECO:0007669"/>
    <property type="project" value="UniProtKB-KW"/>
</dbReference>
<keyword evidence="2" id="KW-0235">DNA replication</keyword>
<dbReference type="AlphaFoldDB" id="A0A6P6VXR6"/>
<dbReference type="PANTHER" id="PTHR13395">
    <property type="entry name" value="SISTER CHROMATID COHESION PROTEIN DCC1-RELATED"/>
    <property type="match status" value="1"/>
</dbReference>
<sequence length="403" mass="45889">METEMELKNRNGREGGAEVVLSLQPHSSISIAYHPLFGPHDDLVLLELDEKLIPDILQERVTLRGQPNEDAVLCTSSKTYGVKFVGTSNSLFLMPPSDQFAPRENVQDCDEKDSGKMMVASVLKVAPGNMELVEVAPRLDKLKLLLSENPYSFYEASQMEDSEGTEKIDFGLYRWEDLVDRIQASDSELRSELEALFAVEVNGFWRILDKDYKDGLLNMLLHNSVLNDWSFDALSEDDVVAVLVADGFPCNIARHCLQIYGHRVDGGIGGSCTWRLDETRVCVHFARRILRGGKMRLENFMEEWMKKVPEGMHPRFDMLEGEVLTEKLAIETWIHAFSVSSLPSTPAERFSILFQERPKWEWKDLDPYVRDLKVPGLSSESLLLKYTRRTQPTLDAEPIFTAR</sequence>
<accession>A0A6P6VXR6</accession>
<reference evidence="4" key="2">
    <citation type="submission" date="2025-04" db="UniProtKB">
        <authorList>
            <consortium name="RefSeq"/>
        </authorList>
    </citation>
    <scope>IDENTIFICATION</scope>
    <source>
        <tissue evidence="4 5">Leaves</tissue>
    </source>
</reference>
<evidence type="ECO:0000256" key="2">
    <source>
        <dbReference type="ARBA" id="ARBA00022705"/>
    </source>
</evidence>
<dbReference type="PANTHER" id="PTHR13395:SF6">
    <property type="entry name" value="SISTER CHROMATID COHESION PROTEIN DCC1"/>
    <property type="match status" value="1"/>
</dbReference>
<comment type="similarity">
    <text evidence="1">Belongs to the DCC1 family.</text>
</comment>
<dbReference type="RefSeq" id="XP_027106647.1">
    <property type="nucleotide sequence ID" value="XM_027250846.1"/>
</dbReference>
<dbReference type="GO" id="GO:0034088">
    <property type="term" value="P:maintenance of mitotic sister chromatid cohesion"/>
    <property type="evidence" value="ECO:0007669"/>
    <property type="project" value="TreeGrafter"/>
</dbReference>
<dbReference type="Proteomes" id="UP001652660">
    <property type="component" value="Chromosome 2c"/>
</dbReference>